<dbReference type="PRINTS" id="PR00633">
    <property type="entry name" value="RCCNDNSATION"/>
</dbReference>
<dbReference type="InterPro" id="IPR000408">
    <property type="entry name" value="Reg_chr_condens"/>
</dbReference>
<reference evidence="7" key="1">
    <citation type="submission" date="2022-11" db="UniProtKB">
        <authorList>
            <consortium name="WormBaseParasite"/>
        </authorList>
    </citation>
    <scope>IDENTIFICATION</scope>
</reference>
<dbReference type="SUPFAM" id="SSF54001">
    <property type="entry name" value="Cysteine proteinases"/>
    <property type="match status" value="1"/>
</dbReference>
<feature type="domain" description="OTU" evidence="5">
    <location>
        <begin position="615"/>
        <end position="758"/>
    </location>
</feature>
<sequence>MLLNAVAEELMGNDNNSAENEDEELPVPGPSLRRNNGDEIGIQADPERESRRMRDRFEDLIRARFGHDGDVSERRQSFCALLVFVNIIFSLIQNARDKQKTSAVKNRTSSTTVKKDKHAKSALAYTDFVNGKPGDRVLTCGYGEQLGHPGFTTIEKPLAVETLPADTKILQVVAGGVHTTILTAKNEVYSCGINVFGTVPVKGKIVQLTSGARFTAALTHLGGVIAWGILEDEYGAFEVHYLFAEMNKGPTVIIHHNDVQIVKTAAGENHLVMLSSKGEIYTFGVGSLGQLGTSTRTMNIRSTLMADVTGKSLHRPVQEGSKSVKFSDIFAGGYWTMARATDGRIFACGLNNYGQLGFPLLDKENNFVIDRLTYSSAFPSKKKWTHIVGGKHIVARNDKGEVYGLGLNIHNELGIGTYKGNDDEEHWRYFELKKIEFPDDLTIAGITAGLGCSIAWTDDGDAYGFGCDSFGQLGNTNDNDIWVTTPRKITSAHLDDDKIISVIVAFQHSVFLATRIKNYKEDPFLAKSNPSLATDAINVLPNAQNNDNLNVADHQRGQPLRSPPFGNFITDFVRPYNPPSESWIKQTCERLNIPYVRFQFTKAKRVRDITDRVPSYFIPVKGDGHCGFRALAALITGSQRHHGIIRRLIMQELIANKNRDFETFTNFENAKSLAKKKLRVDTTKECREEFWMDEPDIAAASHILQCNIFVQGIATKGWQLYNSTVYENGHGHGTFITGQPVLLLTNVSRKHFGAVVSV</sequence>
<feature type="repeat" description="RCC1" evidence="3">
    <location>
        <begin position="135"/>
        <end position="185"/>
    </location>
</feature>
<dbReference type="Gene3D" id="3.90.70.80">
    <property type="match status" value="1"/>
</dbReference>
<feature type="repeat" description="RCC1" evidence="3">
    <location>
        <begin position="460"/>
        <end position="515"/>
    </location>
</feature>
<dbReference type="Gene3D" id="2.130.10.30">
    <property type="entry name" value="Regulator of chromosome condensation 1/beta-lactamase-inhibitor protein II"/>
    <property type="match status" value="1"/>
</dbReference>
<dbReference type="WBParaSite" id="PDA_v2.g2139.t1">
    <property type="protein sequence ID" value="PDA_v2.g2139.t1"/>
    <property type="gene ID" value="PDA_v2.g2139"/>
</dbReference>
<dbReference type="InterPro" id="IPR058923">
    <property type="entry name" value="RCC1-like_dom"/>
</dbReference>
<dbReference type="SUPFAM" id="SSF50985">
    <property type="entry name" value="RCC1/BLIP-II"/>
    <property type="match status" value="1"/>
</dbReference>
<evidence type="ECO:0000259" key="5">
    <source>
        <dbReference type="PROSITE" id="PS50802"/>
    </source>
</evidence>
<dbReference type="PROSITE" id="PS50012">
    <property type="entry name" value="RCC1_3"/>
    <property type="match status" value="4"/>
</dbReference>
<dbReference type="InterPro" id="IPR051553">
    <property type="entry name" value="Ran_GTPase-activating"/>
</dbReference>
<keyword evidence="1" id="KW-0344">Guanine-nucleotide releasing factor</keyword>
<dbReference type="AlphaFoldDB" id="A0A914Q2M9"/>
<dbReference type="InterPro" id="IPR038765">
    <property type="entry name" value="Papain-like_cys_pep_sf"/>
</dbReference>
<accession>A0A914Q2M9</accession>
<evidence type="ECO:0000256" key="2">
    <source>
        <dbReference type="ARBA" id="ARBA00022737"/>
    </source>
</evidence>
<feature type="repeat" description="RCC1" evidence="3">
    <location>
        <begin position="278"/>
        <end position="342"/>
    </location>
</feature>
<dbReference type="GO" id="GO:0005737">
    <property type="term" value="C:cytoplasm"/>
    <property type="evidence" value="ECO:0007669"/>
    <property type="project" value="TreeGrafter"/>
</dbReference>
<feature type="repeat" description="RCC1" evidence="3">
    <location>
        <begin position="222"/>
        <end position="277"/>
    </location>
</feature>
<keyword evidence="2" id="KW-0677">Repeat</keyword>
<dbReference type="PANTHER" id="PTHR45982:SF1">
    <property type="entry name" value="REGULATOR OF CHROMOSOME CONDENSATION"/>
    <property type="match status" value="1"/>
</dbReference>
<dbReference type="PANTHER" id="PTHR45982">
    <property type="entry name" value="REGULATOR OF CHROMOSOME CONDENSATION"/>
    <property type="match status" value="1"/>
</dbReference>
<feature type="region of interest" description="Disordered" evidence="4">
    <location>
        <begin position="11"/>
        <end position="39"/>
    </location>
</feature>
<evidence type="ECO:0000313" key="7">
    <source>
        <dbReference type="WBParaSite" id="PDA_v2.g2139.t1"/>
    </source>
</evidence>
<dbReference type="GO" id="GO:0005085">
    <property type="term" value="F:guanyl-nucleotide exchange factor activity"/>
    <property type="evidence" value="ECO:0007669"/>
    <property type="project" value="TreeGrafter"/>
</dbReference>
<evidence type="ECO:0000313" key="6">
    <source>
        <dbReference type="Proteomes" id="UP000887578"/>
    </source>
</evidence>
<name>A0A914Q2M9_9BILA</name>
<proteinExistence type="predicted"/>
<dbReference type="Pfam" id="PF25390">
    <property type="entry name" value="WD40_RLD"/>
    <property type="match status" value="1"/>
</dbReference>
<keyword evidence="6" id="KW-1185">Reference proteome</keyword>
<evidence type="ECO:0000256" key="3">
    <source>
        <dbReference type="PROSITE-ProRule" id="PRU00235"/>
    </source>
</evidence>
<organism evidence="6 7">
    <name type="scientific">Panagrolaimus davidi</name>
    <dbReference type="NCBI Taxonomy" id="227884"/>
    <lineage>
        <taxon>Eukaryota</taxon>
        <taxon>Metazoa</taxon>
        <taxon>Ecdysozoa</taxon>
        <taxon>Nematoda</taxon>
        <taxon>Chromadorea</taxon>
        <taxon>Rhabditida</taxon>
        <taxon>Tylenchina</taxon>
        <taxon>Panagrolaimomorpha</taxon>
        <taxon>Panagrolaimoidea</taxon>
        <taxon>Panagrolaimidae</taxon>
        <taxon>Panagrolaimus</taxon>
    </lineage>
</organism>
<evidence type="ECO:0000256" key="4">
    <source>
        <dbReference type="SAM" id="MobiDB-lite"/>
    </source>
</evidence>
<dbReference type="InterPro" id="IPR003323">
    <property type="entry name" value="OTU_dom"/>
</dbReference>
<evidence type="ECO:0000256" key="1">
    <source>
        <dbReference type="ARBA" id="ARBA00022658"/>
    </source>
</evidence>
<dbReference type="InterPro" id="IPR009091">
    <property type="entry name" value="RCC1/BLIP-II"/>
</dbReference>
<dbReference type="Proteomes" id="UP000887578">
    <property type="component" value="Unplaced"/>
</dbReference>
<protein>
    <submittedName>
        <fullName evidence="7">OTU domain-containing protein</fullName>
    </submittedName>
</protein>
<dbReference type="PROSITE" id="PS50802">
    <property type="entry name" value="OTU"/>
    <property type="match status" value="1"/>
</dbReference>